<feature type="compositionally biased region" description="Basic and acidic residues" evidence="1">
    <location>
        <begin position="219"/>
        <end position="229"/>
    </location>
</feature>
<name>A0AAD5UIH1_9FUNG</name>
<gene>
    <name evidence="2" type="ORF">HK103_005200</name>
</gene>
<dbReference type="AlphaFoldDB" id="A0AAD5UIH1"/>
<keyword evidence="3" id="KW-1185">Reference proteome</keyword>
<evidence type="ECO:0000313" key="3">
    <source>
        <dbReference type="Proteomes" id="UP001210925"/>
    </source>
</evidence>
<dbReference type="EMBL" id="JADGKB010000047">
    <property type="protein sequence ID" value="KAJ3256705.1"/>
    <property type="molecule type" value="Genomic_DNA"/>
</dbReference>
<comment type="caution">
    <text evidence="2">The sequence shown here is derived from an EMBL/GenBank/DDBJ whole genome shotgun (WGS) entry which is preliminary data.</text>
</comment>
<feature type="compositionally biased region" description="Polar residues" evidence="1">
    <location>
        <begin position="202"/>
        <end position="218"/>
    </location>
</feature>
<proteinExistence type="predicted"/>
<dbReference type="Proteomes" id="UP001210925">
    <property type="component" value="Unassembled WGS sequence"/>
</dbReference>
<reference evidence="2" key="1">
    <citation type="submission" date="2020-05" db="EMBL/GenBank/DDBJ databases">
        <title>Phylogenomic resolution of chytrid fungi.</title>
        <authorList>
            <person name="Stajich J.E."/>
            <person name="Amses K."/>
            <person name="Simmons R."/>
            <person name="Seto K."/>
            <person name="Myers J."/>
            <person name="Bonds A."/>
            <person name="Quandt C.A."/>
            <person name="Barry K."/>
            <person name="Liu P."/>
            <person name="Grigoriev I."/>
            <person name="Longcore J.E."/>
            <person name="James T.Y."/>
        </authorList>
    </citation>
    <scope>NUCLEOTIDE SEQUENCE</scope>
    <source>
        <strain evidence="2">PLAUS21</strain>
    </source>
</reference>
<accession>A0AAD5UIH1</accession>
<feature type="region of interest" description="Disordered" evidence="1">
    <location>
        <begin position="202"/>
        <end position="229"/>
    </location>
</feature>
<protein>
    <submittedName>
        <fullName evidence="2">Uncharacterized protein</fullName>
    </submittedName>
</protein>
<evidence type="ECO:0000256" key="1">
    <source>
        <dbReference type="SAM" id="MobiDB-lite"/>
    </source>
</evidence>
<sequence>MSEKKASKRFNLKLPYHARSQFMEPFDDYLGYLLQLTSNLTAFDPNLCREDAPVPCSGSNRWTLWVSKEIRQQFDKQKAILAPLRTHGAFIELLLAYRNYLEQQGTLPVFTHSKTSHHRSSTSHPYYSQQSVARIPSYSQQWPVQHSSSIPNMFPITHVKQEQYPEMNYMYFVDDRLDSAIPKTVHPLDTFLSQESVFPSINTSFNNVPQSPSDSSATRQRDEDVQERTSKKLRINTMDSPSFISPYLASPFSANFYGINNGIENLKLDFRSNETLEGDLASPDVLKATQLDFYDAQKPPRPYPLNNDEETAIDLPFVFYPNGADLTNEVI</sequence>
<organism evidence="2 3">
    <name type="scientific">Boothiomyces macroporosus</name>
    <dbReference type="NCBI Taxonomy" id="261099"/>
    <lineage>
        <taxon>Eukaryota</taxon>
        <taxon>Fungi</taxon>
        <taxon>Fungi incertae sedis</taxon>
        <taxon>Chytridiomycota</taxon>
        <taxon>Chytridiomycota incertae sedis</taxon>
        <taxon>Chytridiomycetes</taxon>
        <taxon>Rhizophydiales</taxon>
        <taxon>Terramycetaceae</taxon>
        <taxon>Boothiomyces</taxon>
    </lineage>
</organism>
<evidence type="ECO:0000313" key="2">
    <source>
        <dbReference type="EMBL" id="KAJ3256705.1"/>
    </source>
</evidence>